<dbReference type="HOGENOM" id="CLU_3003137_0_0_2"/>
<organism evidence="1 2">
    <name type="scientific">Methanoregula formicica (strain DSM 22288 / NBRC 105244 / SMSP)</name>
    <dbReference type="NCBI Taxonomy" id="593750"/>
    <lineage>
        <taxon>Archaea</taxon>
        <taxon>Methanobacteriati</taxon>
        <taxon>Methanobacteriota</taxon>
        <taxon>Stenosarchaea group</taxon>
        <taxon>Methanomicrobia</taxon>
        <taxon>Methanomicrobiales</taxon>
        <taxon>Methanoregulaceae</taxon>
        <taxon>Methanoregula</taxon>
    </lineage>
</organism>
<evidence type="ECO:0000313" key="1">
    <source>
        <dbReference type="EMBL" id="AGB02722.1"/>
    </source>
</evidence>
<accession>L0HDD7</accession>
<proteinExistence type="predicted"/>
<reference evidence="1 2" key="2">
    <citation type="journal article" date="2014" name="Genome Announc.">
        <title>Complete Genome Sequence of Methanoregula formicica SMSPT, a Mesophilic Hydrogenotrophic Methanogen Isolated from a Methanogenic Upflow Anaerobic Sludge Blanket Reactor.</title>
        <authorList>
            <person name="Yamamoto K."/>
            <person name="Tamaki H."/>
            <person name="Cadillo-Quiroz H."/>
            <person name="Imachi H."/>
            <person name="Kyrpides N."/>
            <person name="Woyke T."/>
            <person name="Goodwin L."/>
            <person name="Zinder S.H."/>
            <person name="Kamagata Y."/>
            <person name="Liu W.T."/>
        </authorList>
    </citation>
    <scope>NUCLEOTIDE SEQUENCE [LARGE SCALE GENOMIC DNA]</scope>
    <source>
        <strain evidence="2">DSM 22288 / NBRC 105244 / SMSP</strain>
    </source>
</reference>
<dbReference type="KEGG" id="mfo:Metfor_1695"/>
<name>L0HDD7_METFS</name>
<gene>
    <name evidence="1" type="ordered locus">Metfor_1695</name>
</gene>
<dbReference type="STRING" id="593750.Metfor_1695"/>
<dbReference type="EMBL" id="CP003167">
    <property type="protein sequence ID" value="AGB02722.1"/>
    <property type="molecule type" value="Genomic_DNA"/>
</dbReference>
<protein>
    <submittedName>
        <fullName evidence="1">Uncharacterized protein</fullName>
    </submittedName>
</protein>
<sequence length="56" mass="5939" precursor="true">MSLQLTSTPTSAPAIAAAAAMAQVSRMVRNMGISPEHCQIEFFILQKGEGPGDVFM</sequence>
<dbReference type="AlphaFoldDB" id="L0HDD7"/>
<evidence type="ECO:0000313" key="2">
    <source>
        <dbReference type="Proteomes" id="UP000010824"/>
    </source>
</evidence>
<dbReference type="Proteomes" id="UP000010824">
    <property type="component" value="Chromosome"/>
</dbReference>
<reference evidence="2" key="1">
    <citation type="submission" date="2011-12" db="EMBL/GenBank/DDBJ databases">
        <title>Complete sequence of Methanoregula formicicum SMSP.</title>
        <authorList>
            <person name="Lucas S."/>
            <person name="Han J."/>
            <person name="Lapidus A."/>
            <person name="Cheng J.-F."/>
            <person name="Goodwin L."/>
            <person name="Pitluck S."/>
            <person name="Peters L."/>
            <person name="Ovchinnikova G."/>
            <person name="Teshima H."/>
            <person name="Detter J.C."/>
            <person name="Han C."/>
            <person name="Tapia R."/>
            <person name="Land M."/>
            <person name="Hauser L."/>
            <person name="Kyrpides N."/>
            <person name="Ivanova N."/>
            <person name="Pagani I."/>
            <person name="Imachi H."/>
            <person name="Tamaki H."/>
            <person name="Sekiguchi Y."/>
            <person name="Kamagata Y."/>
            <person name="Cadillo-Quiroz H."/>
            <person name="Zinder S."/>
            <person name="Liu W.-T."/>
            <person name="Woyke T."/>
        </authorList>
    </citation>
    <scope>NUCLEOTIDE SEQUENCE [LARGE SCALE GENOMIC DNA]</scope>
    <source>
        <strain evidence="2">DSM 22288 / NBRC 105244 / SMSP</strain>
    </source>
</reference>
<keyword evidence="2" id="KW-1185">Reference proteome</keyword>
<dbReference type="InParanoid" id="L0HDD7"/>